<organism evidence="2 3">
    <name type="scientific">Acinetobacter indicus</name>
    <dbReference type="NCBI Taxonomy" id="756892"/>
    <lineage>
        <taxon>Bacteria</taxon>
        <taxon>Pseudomonadati</taxon>
        <taxon>Pseudomonadota</taxon>
        <taxon>Gammaproteobacteria</taxon>
        <taxon>Moraxellales</taxon>
        <taxon>Moraxellaceae</taxon>
        <taxon>Acinetobacter</taxon>
    </lineage>
</organism>
<sequence>MFKKTILLLAMGLSVTTTFADEYKIKENKYKSPKDAHALYLKTLEKEKAFHYQKRGLEEAKNKGSKEAQIYLAQQYFLNPYEGTASFQKGLNEIEPILNIKDPVLNFWAYQAYSRIGKQNEAQKYIEIEKKRSRPVTHSQFIASGSHDSKEIAWFNWNYARYTGNGYFNAPYEPQKVCDEVENKYKANKANDHEIYLVGRCYFDGVARTKDEEKGLKIFQTYYRDVGAAFDTLAILSTTGVKNTNLDINNAIFMFRQNTSSNNPKHLPETAFYHGMAYMFKGTGSRTKEAYNQFKTAADMGHKEAQWLIAQNEKKYPGKNNRDLSEFIPYLPQENTGKPRFPLLDLKTGVKATAALNAARAKAKADAAKQADTDKFVKELMDTCSSVATYSMEMMYDRQSGKSKAELLKEAREYKVQTFGGLGTREMMINEAFKKPIGNTSSEREYYSDLLLATAWNACQDVVAKKYGVSIPPFVPPKP</sequence>
<dbReference type="RefSeq" id="WP_163146693.1">
    <property type="nucleotide sequence ID" value="NZ_CP044458.1"/>
</dbReference>
<dbReference type="Proteomes" id="UP000503440">
    <property type="component" value="Plasmid pB18-3"/>
</dbReference>
<dbReference type="Gene3D" id="1.25.40.10">
    <property type="entry name" value="Tetratricopeptide repeat domain"/>
    <property type="match status" value="1"/>
</dbReference>
<protein>
    <recommendedName>
        <fullName evidence="4">Sel1 repeat family protein</fullName>
    </recommendedName>
</protein>
<name>A0A6C0Y7A5_9GAMM</name>
<evidence type="ECO:0000313" key="3">
    <source>
        <dbReference type="Proteomes" id="UP000503440"/>
    </source>
</evidence>
<proteinExistence type="predicted"/>
<keyword evidence="1" id="KW-0732">Signal</keyword>
<feature type="signal peptide" evidence="1">
    <location>
        <begin position="1"/>
        <end position="20"/>
    </location>
</feature>
<dbReference type="InterPro" id="IPR011990">
    <property type="entry name" value="TPR-like_helical_dom_sf"/>
</dbReference>
<dbReference type="EMBL" id="CP044458">
    <property type="protein sequence ID" value="QIC72134.1"/>
    <property type="molecule type" value="Genomic_DNA"/>
</dbReference>
<evidence type="ECO:0008006" key="4">
    <source>
        <dbReference type="Google" id="ProtNLM"/>
    </source>
</evidence>
<geneLocation type="plasmid" evidence="3">
    <name>pb18-3</name>
</geneLocation>
<evidence type="ECO:0000256" key="1">
    <source>
        <dbReference type="SAM" id="SignalP"/>
    </source>
</evidence>
<feature type="chain" id="PRO_5025469289" description="Sel1 repeat family protein" evidence="1">
    <location>
        <begin position="21"/>
        <end position="479"/>
    </location>
</feature>
<dbReference type="AlphaFoldDB" id="A0A6C0Y7A5"/>
<gene>
    <name evidence="2" type="ORF">FSC09_17395</name>
</gene>
<keyword evidence="2" id="KW-0614">Plasmid</keyword>
<accession>A0A6C0Y7A5</accession>
<evidence type="ECO:0000313" key="2">
    <source>
        <dbReference type="EMBL" id="QIC72134.1"/>
    </source>
</evidence>
<reference evidence="2 3" key="1">
    <citation type="submission" date="2019-09" db="EMBL/GenBank/DDBJ databases">
        <title>Non-baumannii Acinetobacter spp. carrying blaNDM-1 isolated in China.</title>
        <authorList>
            <person name="Cui C."/>
            <person name="Chen C."/>
            <person name="Sun J."/>
            <person name="Liu Y."/>
        </authorList>
    </citation>
    <scope>NUCLEOTIDE SEQUENCE [LARGE SCALE GENOMIC DNA]</scope>
    <source>
        <strain evidence="2 3">B18</strain>
        <plasmid evidence="3">pb18-3</plasmid>
    </source>
</reference>